<organism evidence="1 2">
    <name type="scientific">Aaosphaeria arxii CBS 175.79</name>
    <dbReference type="NCBI Taxonomy" id="1450172"/>
    <lineage>
        <taxon>Eukaryota</taxon>
        <taxon>Fungi</taxon>
        <taxon>Dikarya</taxon>
        <taxon>Ascomycota</taxon>
        <taxon>Pezizomycotina</taxon>
        <taxon>Dothideomycetes</taxon>
        <taxon>Pleosporomycetidae</taxon>
        <taxon>Pleosporales</taxon>
        <taxon>Pleosporales incertae sedis</taxon>
        <taxon>Aaosphaeria</taxon>
    </lineage>
</organism>
<evidence type="ECO:0000313" key="2">
    <source>
        <dbReference type="Proteomes" id="UP000799778"/>
    </source>
</evidence>
<evidence type="ECO:0000313" key="1">
    <source>
        <dbReference type="EMBL" id="KAF2011200.1"/>
    </source>
</evidence>
<sequence>MNSIEVLESLEKLRRSTQLHWPPSALDGQLVVVSCSHGALSRLLHWISSRVYVTDEPNSDDSEWPEGDRESYEEDLWEQEYADKLYADEVDHNLDT</sequence>
<reference evidence="1" key="1">
    <citation type="journal article" date="2020" name="Stud. Mycol.">
        <title>101 Dothideomycetes genomes: a test case for predicting lifestyles and emergence of pathogens.</title>
        <authorList>
            <person name="Haridas S."/>
            <person name="Albert R."/>
            <person name="Binder M."/>
            <person name="Bloem J."/>
            <person name="Labutti K."/>
            <person name="Salamov A."/>
            <person name="Andreopoulos B."/>
            <person name="Baker S."/>
            <person name="Barry K."/>
            <person name="Bills G."/>
            <person name="Bluhm B."/>
            <person name="Cannon C."/>
            <person name="Castanera R."/>
            <person name="Culley D."/>
            <person name="Daum C."/>
            <person name="Ezra D."/>
            <person name="Gonzalez J."/>
            <person name="Henrissat B."/>
            <person name="Kuo A."/>
            <person name="Liang C."/>
            <person name="Lipzen A."/>
            <person name="Lutzoni F."/>
            <person name="Magnuson J."/>
            <person name="Mondo S."/>
            <person name="Nolan M."/>
            <person name="Ohm R."/>
            <person name="Pangilinan J."/>
            <person name="Park H.-J."/>
            <person name="Ramirez L."/>
            <person name="Alfaro M."/>
            <person name="Sun H."/>
            <person name="Tritt A."/>
            <person name="Yoshinaga Y."/>
            <person name="Zwiers L.-H."/>
            <person name="Turgeon B."/>
            <person name="Goodwin S."/>
            <person name="Spatafora J."/>
            <person name="Crous P."/>
            <person name="Grigoriev I."/>
        </authorList>
    </citation>
    <scope>NUCLEOTIDE SEQUENCE</scope>
    <source>
        <strain evidence="1">CBS 175.79</strain>
    </source>
</reference>
<gene>
    <name evidence="1" type="ORF">BU24DRAFT_466927</name>
</gene>
<protein>
    <submittedName>
        <fullName evidence="1">Uncharacterized protein</fullName>
    </submittedName>
</protein>
<keyword evidence="2" id="KW-1185">Reference proteome</keyword>
<dbReference type="GeneID" id="54289803"/>
<dbReference type="AlphaFoldDB" id="A0A6A5XE74"/>
<proteinExistence type="predicted"/>
<dbReference type="RefSeq" id="XP_033379539.1">
    <property type="nucleotide sequence ID" value="XM_033532406.1"/>
</dbReference>
<name>A0A6A5XE74_9PLEO</name>
<dbReference type="EMBL" id="ML978075">
    <property type="protein sequence ID" value="KAF2011200.1"/>
    <property type="molecule type" value="Genomic_DNA"/>
</dbReference>
<accession>A0A6A5XE74</accession>
<dbReference type="Proteomes" id="UP000799778">
    <property type="component" value="Unassembled WGS sequence"/>
</dbReference>